<dbReference type="Proteomes" id="UP000421283">
    <property type="component" value="Unassembled WGS sequence"/>
</dbReference>
<evidence type="ECO:0000313" key="3">
    <source>
        <dbReference type="Proteomes" id="UP000421283"/>
    </source>
</evidence>
<gene>
    <name evidence="2" type="ORF">F7D31_07495</name>
</gene>
<sequence length="91" mass="10913">MQELDRKVTMAEQIATMRYLMNAFMFWFMIFSCPLLSFASETTRFEAWSLGFIFFFIFPIRKIFFSNWASDFARFLNHDAKIRNPDLSGVR</sequence>
<comment type="caution">
    <text evidence="2">The sequence shown here is derived from an EMBL/GenBank/DDBJ whole genome shotgun (WGS) entry which is preliminary data.</text>
</comment>
<accession>A0AA91A6J3</accession>
<evidence type="ECO:0000256" key="1">
    <source>
        <dbReference type="SAM" id="Phobius"/>
    </source>
</evidence>
<evidence type="ECO:0000313" key="2">
    <source>
        <dbReference type="EMBL" id="MQO92506.1"/>
    </source>
</evidence>
<keyword evidence="1" id="KW-0472">Membrane</keyword>
<dbReference type="EMBL" id="VZAP01000097">
    <property type="protein sequence ID" value="MQO92506.1"/>
    <property type="molecule type" value="Genomic_DNA"/>
</dbReference>
<protein>
    <submittedName>
        <fullName evidence="2">4-amino-4-deoxy-L-arabinose transferase</fullName>
    </submittedName>
</protein>
<reference evidence="3" key="1">
    <citation type="submission" date="2019-09" db="EMBL/GenBank/DDBJ databases">
        <title>Distinct polysaccharide growth profiles of human intestinal Prevotella copri isolates.</title>
        <authorList>
            <person name="Fehlner-Peach H."/>
            <person name="Magnabosco C."/>
            <person name="Raghavan V."/>
            <person name="Scher J.U."/>
            <person name="Tett A."/>
            <person name="Cox L.M."/>
            <person name="Gottsegen C."/>
            <person name="Watters A."/>
            <person name="Wiltshire- Gordon J.D."/>
            <person name="Segata N."/>
            <person name="Bonneau R."/>
            <person name="Littman D.R."/>
        </authorList>
    </citation>
    <scope>NUCLEOTIDE SEQUENCE [LARGE SCALE GENOMIC DNA]</scope>
    <source>
        <strain evidence="3">iAU3127</strain>
    </source>
</reference>
<feature type="transmembrane region" description="Helical" evidence="1">
    <location>
        <begin position="45"/>
        <end position="64"/>
    </location>
</feature>
<dbReference type="PROSITE" id="PS51257">
    <property type="entry name" value="PROKAR_LIPOPROTEIN"/>
    <property type="match status" value="1"/>
</dbReference>
<name>A0AA91A6J3_9BACT</name>
<keyword evidence="1" id="KW-0812">Transmembrane</keyword>
<keyword evidence="1" id="KW-1133">Transmembrane helix</keyword>
<organism evidence="2 3">
    <name type="scientific">Segatella copri</name>
    <dbReference type="NCBI Taxonomy" id="165179"/>
    <lineage>
        <taxon>Bacteria</taxon>
        <taxon>Pseudomonadati</taxon>
        <taxon>Bacteroidota</taxon>
        <taxon>Bacteroidia</taxon>
        <taxon>Bacteroidales</taxon>
        <taxon>Prevotellaceae</taxon>
        <taxon>Segatella</taxon>
    </lineage>
</organism>
<dbReference type="AlphaFoldDB" id="A0AA91A6J3"/>
<dbReference type="GO" id="GO:0016740">
    <property type="term" value="F:transferase activity"/>
    <property type="evidence" value="ECO:0007669"/>
    <property type="project" value="UniProtKB-KW"/>
</dbReference>
<proteinExistence type="predicted"/>
<keyword evidence="2" id="KW-0808">Transferase</keyword>
<feature type="transmembrane region" description="Helical" evidence="1">
    <location>
        <begin position="20"/>
        <end position="39"/>
    </location>
</feature>